<dbReference type="AlphaFoldDB" id="A0A8H4P5E4"/>
<name>A0A8H4P5E4_9HYPO</name>
<dbReference type="Proteomes" id="UP000554235">
    <property type="component" value="Unassembled WGS sequence"/>
</dbReference>
<dbReference type="Pfam" id="PF11905">
    <property type="entry name" value="DUF3425"/>
    <property type="match status" value="1"/>
</dbReference>
<comment type="caution">
    <text evidence="1">The sequence shown here is derived from an EMBL/GenBank/DDBJ whole genome shotgun (WGS) entry which is preliminary data.</text>
</comment>
<evidence type="ECO:0000313" key="2">
    <source>
        <dbReference type="Proteomes" id="UP000554235"/>
    </source>
</evidence>
<proteinExistence type="predicted"/>
<keyword evidence="2" id="KW-1185">Reference proteome</keyword>
<dbReference type="OrthoDB" id="2245989at2759"/>
<protein>
    <submittedName>
        <fullName evidence="1">Aryl-alcohol dehydrogenase</fullName>
    </submittedName>
</protein>
<sequence>MRDSFIQTRILIWSSLKDASIERRRSAKRRAAKTSQRDSELSSGCPLITDATEPRLNQRRETGCALLRPGAQLKLRLFISKAYQDYILASPQPSYLSTLVQVNVLNALTHNGFALGFENRWQRMGFDSPFATIGPLQPCTLSCPQDLQPTPIQRRVSHHAWIDLFPIPKMRDAILQSLEHIDLQDLCGDILDVKPGLEGKSNLLVWGDPSDPRGWEASTNFLRKWGWLLRGCQEVFEATNYWRQVRGEATINFEFEF</sequence>
<reference evidence="1 2" key="1">
    <citation type="submission" date="2020-01" db="EMBL/GenBank/DDBJ databases">
        <title>Identification and distribution of gene clusters putatively required for synthesis of sphingolipid metabolism inhibitors in phylogenetically diverse species of the filamentous fungus Fusarium.</title>
        <authorList>
            <person name="Kim H.-S."/>
            <person name="Busman M."/>
            <person name="Brown D.W."/>
            <person name="Divon H."/>
            <person name="Uhlig S."/>
            <person name="Proctor R.H."/>
        </authorList>
    </citation>
    <scope>NUCLEOTIDE SEQUENCE [LARGE SCALE GENOMIC DNA]</scope>
    <source>
        <strain evidence="1 2">NRRL 20459</strain>
    </source>
</reference>
<dbReference type="InterPro" id="IPR021833">
    <property type="entry name" value="DUF3425"/>
</dbReference>
<evidence type="ECO:0000313" key="1">
    <source>
        <dbReference type="EMBL" id="KAF4459810.1"/>
    </source>
</evidence>
<accession>A0A8H4P5E4</accession>
<dbReference type="PANTHER" id="PTHR38116:SF1">
    <property type="entry name" value="BZIP DOMAIN-CONTAINING PROTEIN"/>
    <property type="match status" value="1"/>
</dbReference>
<dbReference type="PANTHER" id="PTHR38116">
    <property type="entry name" value="CHROMOSOME 7, WHOLE GENOME SHOTGUN SEQUENCE"/>
    <property type="match status" value="1"/>
</dbReference>
<gene>
    <name evidence="1" type="ORF">FALBO_13430</name>
</gene>
<dbReference type="EMBL" id="JAADYS010002086">
    <property type="protein sequence ID" value="KAF4459810.1"/>
    <property type="molecule type" value="Genomic_DNA"/>
</dbReference>
<organism evidence="1 2">
    <name type="scientific">Fusarium albosuccineum</name>
    <dbReference type="NCBI Taxonomy" id="1237068"/>
    <lineage>
        <taxon>Eukaryota</taxon>
        <taxon>Fungi</taxon>
        <taxon>Dikarya</taxon>
        <taxon>Ascomycota</taxon>
        <taxon>Pezizomycotina</taxon>
        <taxon>Sordariomycetes</taxon>
        <taxon>Hypocreomycetidae</taxon>
        <taxon>Hypocreales</taxon>
        <taxon>Nectriaceae</taxon>
        <taxon>Fusarium</taxon>
        <taxon>Fusarium decemcellulare species complex</taxon>
    </lineage>
</organism>